<dbReference type="SUPFAM" id="SSF52540">
    <property type="entry name" value="P-loop containing nucleoside triphosphate hydrolases"/>
    <property type="match status" value="1"/>
</dbReference>
<protein>
    <recommendedName>
        <fullName evidence="2">Helicase HerA central domain-containing protein</fullName>
    </recommendedName>
</protein>
<feature type="region of interest" description="Disordered" evidence="1">
    <location>
        <begin position="1"/>
        <end position="73"/>
    </location>
</feature>
<feature type="compositionally biased region" description="Low complexity" evidence="1">
    <location>
        <begin position="36"/>
        <end position="58"/>
    </location>
</feature>
<proteinExistence type="predicted"/>
<evidence type="ECO:0000256" key="1">
    <source>
        <dbReference type="SAM" id="MobiDB-lite"/>
    </source>
</evidence>
<dbReference type="PANTHER" id="PTHR30121:SF6">
    <property type="entry name" value="SLR6007 PROTEIN"/>
    <property type="match status" value="1"/>
</dbReference>
<sequence>MTDLGDFGEFDADSEASDGDSQGSTAPDGSHERTTESGTTTSTSTSSASASASSATDTTDQDDGFETADVEPHGEDVGIGAICVSQGLRIAEDGDETTLRAYITRDNRSEIRIGSYLVAPYPDGAAAPGGNASGETLFCRITALEYAQQYHADDATEIHARRAMRTDEVEEADYKFVAELEPVAILYEDGAEPRSAEDGAEPRSAEDSSGQSPREGGELKRRMTDRVPKPQTVVRQATDSEQIKTGLKMPEEGVFLGHLSVGGEKVKTAASPPTIDYRLKDDYDSGDPLVFRHTLIAGGTGSGKTHGAKNILRQYLAEERTYPMEDGRSVQPAVVQFDPQDEYAQMHDDNPDLDGEFARRLEREGVAYGGVDDTTAFVPKVGSASYSAGHHRAEQVEFTIPFSMVHDNPWLVAGSGLNDNQYGALVSVLLPRFRKEYGSEATYEEFTSFLDDPALREELDESGRVHEATFDAVRRRVLGFDHVFDQDARPITDLVHDFVRPGGLSVVPTYHITDTRAAETVVLALSSLLIDQKLSNDPTYDRIKETPLVLGMDEAHNFLTDADSVQAGKVITKFTEAAKQGRKERLGLFLITQDPQDIDDAVFKQINTTVVLNLGDEDAIKSVNIPSNLESKVPYMEKGQMVVYSPDNSEPVELIGLPKCLTRHGRD</sequence>
<feature type="region of interest" description="Disordered" evidence="1">
    <location>
        <begin position="192"/>
        <end position="245"/>
    </location>
</feature>
<dbReference type="Proteomes" id="UP000199161">
    <property type="component" value="Unassembled WGS sequence"/>
</dbReference>
<reference evidence="4" key="1">
    <citation type="submission" date="2016-10" db="EMBL/GenBank/DDBJ databases">
        <authorList>
            <person name="Varghese N."/>
            <person name="Submissions S."/>
        </authorList>
    </citation>
    <scope>NUCLEOTIDE SEQUENCE [LARGE SCALE GENOMIC DNA]</scope>
    <source>
        <strain evidence="4">DSM 13078</strain>
    </source>
</reference>
<feature type="compositionally biased region" description="Basic and acidic residues" evidence="1">
    <location>
        <begin position="215"/>
        <end position="228"/>
    </location>
</feature>
<feature type="compositionally biased region" description="Basic and acidic residues" evidence="1">
    <location>
        <begin position="192"/>
        <end position="206"/>
    </location>
</feature>
<feature type="compositionally biased region" description="Acidic residues" evidence="1">
    <location>
        <begin position="59"/>
        <end position="69"/>
    </location>
</feature>
<dbReference type="InterPro" id="IPR051162">
    <property type="entry name" value="T4SS_component"/>
</dbReference>
<dbReference type="PANTHER" id="PTHR30121">
    <property type="entry name" value="UNCHARACTERIZED PROTEIN YJGR-RELATED"/>
    <property type="match status" value="1"/>
</dbReference>
<dbReference type="Pfam" id="PF01935">
    <property type="entry name" value="DUF87"/>
    <property type="match status" value="1"/>
</dbReference>
<gene>
    <name evidence="3" type="ORF">SAMN05444422_101198</name>
</gene>
<evidence type="ECO:0000259" key="2">
    <source>
        <dbReference type="Pfam" id="PF01935"/>
    </source>
</evidence>
<dbReference type="Gene3D" id="3.40.50.300">
    <property type="entry name" value="P-loop containing nucleotide triphosphate hydrolases"/>
    <property type="match status" value="2"/>
</dbReference>
<feature type="domain" description="Helicase HerA central" evidence="2">
    <location>
        <begin position="288"/>
        <end position="525"/>
    </location>
</feature>
<keyword evidence="4" id="KW-1185">Reference proteome</keyword>
<dbReference type="InterPro" id="IPR002789">
    <property type="entry name" value="HerA_central"/>
</dbReference>
<dbReference type="OrthoDB" id="10575at2157"/>
<name>A0A1I1D3I6_NATHA</name>
<organism evidence="3 4">
    <name type="scientific">Natronobacterium haloterrestre</name>
    <name type="common">Halobiforma haloterrestris</name>
    <dbReference type="NCBI Taxonomy" id="148448"/>
    <lineage>
        <taxon>Archaea</taxon>
        <taxon>Methanobacteriati</taxon>
        <taxon>Methanobacteriota</taxon>
        <taxon>Stenosarchaea group</taxon>
        <taxon>Halobacteria</taxon>
        <taxon>Halobacteriales</taxon>
        <taxon>Natrialbaceae</taxon>
        <taxon>Natronobacterium</taxon>
    </lineage>
</organism>
<accession>A0A1I1D3I6</accession>
<evidence type="ECO:0000313" key="3">
    <source>
        <dbReference type="EMBL" id="SFB68932.1"/>
    </source>
</evidence>
<feature type="compositionally biased region" description="Acidic residues" evidence="1">
    <location>
        <begin position="1"/>
        <end position="18"/>
    </location>
</feature>
<dbReference type="AlphaFoldDB" id="A0A1I1D3I6"/>
<dbReference type="InterPro" id="IPR027417">
    <property type="entry name" value="P-loop_NTPase"/>
</dbReference>
<dbReference type="RefSeq" id="WP_089784578.1">
    <property type="nucleotide sequence ID" value="NZ_FOKW01000001.1"/>
</dbReference>
<evidence type="ECO:0000313" key="4">
    <source>
        <dbReference type="Proteomes" id="UP000199161"/>
    </source>
</evidence>
<dbReference type="EMBL" id="FOKW01000001">
    <property type="protein sequence ID" value="SFB68932.1"/>
    <property type="molecule type" value="Genomic_DNA"/>
</dbReference>